<evidence type="ECO:0000256" key="3">
    <source>
        <dbReference type="ARBA" id="ARBA00023004"/>
    </source>
</evidence>
<feature type="binding site" evidence="5">
    <location>
        <position position="43"/>
    </location>
    <ligand>
        <name>isopentenyl diphosphate</name>
        <dbReference type="ChEBI" id="CHEBI:128769"/>
    </ligand>
</feature>
<comment type="function">
    <text evidence="5">Catalyzes the conversion of 1-hydroxy-2-methyl-2-(E)-butenyl 4-diphosphate (HMBPP) into a mixture of isopentenyl diphosphate (IPP) and dimethylallyl diphosphate (DMAPP). Acts in the terminal step of the DOXP/MEP pathway for isoprenoid precursor biosynthesis.</text>
</comment>
<name>A0A1H4DPY0_9BACT</name>
<comment type="pathway">
    <text evidence="5">Isoprenoid biosynthesis; isopentenyl diphosphate biosynthesis via DXP pathway; isopentenyl diphosphate from 1-deoxy-D-xylulose 5-phosphate: step 6/6.</text>
</comment>
<feature type="binding site" evidence="5">
    <location>
        <position position="76"/>
    </location>
    <ligand>
        <name>(2E)-4-hydroxy-3-methylbut-2-enyl diphosphate</name>
        <dbReference type="ChEBI" id="CHEBI:128753"/>
    </ligand>
</feature>
<keyword evidence="4 5" id="KW-0411">Iron-sulfur</keyword>
<dbReference type="Proteomes" id="UP000199409">
    <property type="component" value="Unassembled WGS sequence"/>
</dbReference>
<feature type="binding site" evidence="5">
    <location>
        <position position="12"/>
    </location>
    <ligand>
        <name>[4Fe-4S] cluster</name>
        <dbReference type="ChEBI" id="CHEBI:49883"/>
    </ligand>
</feature>
<comment type="catalytic activity">
    <reaction evidence="5">
        <text>dimethylallyl diphosphate + 2 oxidized [2Fe-2S]-[ferredoxin] + H2O = (2E)-4-hydroxy-3-methylbut-2-enyl diphosphate + 2 reduced [2Fe-2S]-[ferredoxin] + 2 H(+)</text>
        <dbReference type="Rhea" id="RHEA:24825"/>
        <dbReference type="Rhea" id="RHEA-COMP:10000"/>
        <dbReference type="Rhea" id="RHEA-COMP:10001"/>
        <dbReference type="ChEBI" id="CHEBI:15377"/>
        <dbReference type="ChEBI" id="CHEBI:15378"/>
        <dbReference type="ChEBI" id="CHEBI:33737"/>
        <dbReference type="ChEBI" id="CHEBI:33738"/>
        <dbReference type="ChEBI" id="CHEBI:57623"/>
        <dbReference type="ChEBI" id="CHEBI:128753"/>
        <dbReference type="EC" id="1.17.7.4"/>
    </reaction>
</comment>
<dbReference type="AlphaFoldDB" id="A0A1H4DPY0"/>
<dbReference type="Gene3D" id="3.40.1010.20">
    <property type="entry name" value="4-hydroxy-3-methylbut-2-enyl diphosphate reductase, catalytic domain"/>
    <property type="match status" value="2"/>
</dbReference>
<dbReference type="PANTHER" id="PTHR30426:SF0">
    <property type="entry name" value="4-HYDROXY-3-METHYLBUT-2-ENYL DIPHOSPHATE REDUCTASE"/>
    <property type="match status" value="1"/>
</dbReference>
<dbReference type="PANTHER" id="PTHR30426">
    <property type="entry name" value="4-HYDROXY-3-METHYLBUT-2-ENYL DIPHOSPHATE REDUCTASE"/>
    <property type="match status" value="1"/>
</dbReference>
<comment type="cofactor">
    <cofactor evidence="5">
        <name>[4Fe-4S] cluster</name>
        <dbReference type="ChEBI" id="CHEBI:49883"/>
    </cofactor>
    <text evidence="5">Binds 1 [4Fe-4S] cluster per subunit.</text>
</comment>
<feature type="binding site" evidence="5">
    <location>
        <position position="267"/>
    </location>
    <ligand>
        <name>isopentenyl diphosphate</name>
        <dbReference type="ChEBI" id="CHEBI:128769"/>
    </ligand>
</feature>
<feature type="binding site" evidence="5">
    <location>
        <position position="223"/>
    </location>
    <ligand>
        <name>isopentenyl diphosphate</name>
        <dbReference type="ChEBI" id="CHEBI:128769"/>
    </ligand>
</feature>
<organism evidence="6 7">
    <name type="scientific">Desulfuromusa kysingii</name>
    <dbReference type="NCBI Taxonomy" id="37625"/>
    <lineage>
        <taxon>Bacteria</taxon>
        <taxon>Pseudomonadati</taxon>
        <taxon>Thermodesulfobacteriota</taxon>
        <taxon>Desulfuromonadia</taxon>
        <taxon>Desulfuromonadales</taxon>
        <taxon>Geopsychrobacteraceae</taxon>
        <taxon>Desulfuromusa</taxon>
    </lineage>
</organism>
<dbReference type="InterPro" id="IPR003451">
    <property type="entry name" value="LytB/IspH"/>
</dbReference>
<dbReference type="GO" id="GO:0051745">
    <property type="term" value="F:4-hydroxy-3-methylbut-2-enyl diphosphate reductase activity"/>
    <property type="evidence" value="ECO:0007669"/>
    <property type="project" value="UniProtKB-UniRule"/>
</dbReference>
<dbReference type="NCBIfam" id="TIGR00216">
    <property type="entry name" value="ispH_lytB"/>
    <property type="match status" value="1"/>
</dbReference>
<dbReference type="HAMAP" id="MF_00191">
    <property type="entry name" value="IspH"/>
    <property type="match status" value="1"/>
</dbReference>
<feature type="binding site" evidence="5">
    <location>
        <position position="43"/>
    </location>
    <ligand>
        <name>dimethylallyl diphosphate</name>
        <dbReference type="ChEBI" id="CHEBI:57623"/>
    </ligand>
</feature>
<dbReference type="UniPathway" id="UPA00059">
    <property type="reaction ID" value="UER00105"/>
</dbReference>
<feature type="binding site" evidence="5">
    <location>
        <position position="98"/>
    </location>
    <ligand>
        <name>[4Fe-4S] cluster</name>
        <dbReference type="ChEBI" id="CHEBI:49883"/>
    </ligand>
</feature>
<dbReference type="GO" id="GO:0051539">
    <property type="term" value="F:4 iron, 4 sulfur cluster binding"/>
    <property type="evidence" value="ECO:0007669"/>
    <property type="project" value="UniProtKB-UniRule"/>
</dbReference>
<keyword evidence="5" id="KW-0414">Isoprene biosynthesis</keyword>
<dbReference type="UniPathway" id="UPA00056">
    <property type="reaction ID" value="UER00097"/>
</dbReference>
<accession>A0A1H4DPY0</accession>
<feature type="binding site" evidence="5">
    <location>
        <position position="126"/>
    </location>
    <ligand>
        <name>(2E)-4-hydroxy-3-methylbut-2-enyl diphosphate</name>
        <dbReference type="ChEBI" id="CHEBI:128753"/>
    </ligand>
</feature>
<keyword evidence="3 5" id="KW-0408">Iron</keyword>
<feature type="binding site" evidence="5">
    <location>
        <position position="224"/>
    </location>
    <ligand>
        <name>dimethylallyl diphosphate</name>
        <dbReference type="ChEBI" id="CHEBI:57623"/>
    </ligand>
</feature>
<evidence type="ECO:0000256" key="4">
    <source>
        <dbReference type="ARBA" id="ARBA00023014"/>
    </source>
</evidence>
<dbReference type="GO" id="GO:0050992">
    <property type="term" value="P:dimethylallyl diphosphate biosynthetic process"/>
    <property type="evidence" value="ECO:0007669"/>
    <property type="project" value="UniProtKB-UniRule"/>
</dbReference>
<evidence type="ECO:0000256" key="1">
    <source>
        <dbReference type="ARBA" id="ARBA00022485"/>
    </source>
</evidence>
<feature type="binding site" evidence="5">
    <location>
        <position position="225"/>
    </location>
    <ligand>
        <name>(2E)-4-hydroxy-3-methylbut-2-enyl diphosphate</name>
        <dbReference type="ChEBI" id="CHEBI:128753"/>
    </ligand>
</feature>
<feature type="binding site" evidence="5">
    <location>
        <position position="224"/>
    </location>
    <ligand>
        <name>isopentenyl diphosphate</name>
        <dbReference type="ChEBI" id="CHEBI:128769"/>
    </ligand>
</feature>
<dbReference type="Pfam" id="PF02401">
    <property type="entry name" value="LYTB"/>
    <property type="match status" value="1"/>
</dbReference>
<feature type="binding site" evidence="5">
    <location>
        <position position="166"/>
    </location>
    <ligand>
        <name>(2E)-4-hydroxy-3-methylbut-2-enyl diphosphate</name>
        <dbReference type="ChEBI" id="CHEBI:128753"/>
    </ligand>
</feature>
<dbReference type="CDD" id="cd13944">
    <property type="entry name" value="lytB_ispH"/>
    <property type="match status" value="1"/>
</dbReference>
<feature type="binding site" evidence="5">
    <location>
        <position position="43"/>
    </location>
    <ligand>
        <name>(2E)-4-hydroxy-3-methylbut-2-enyl diphosphate</name>
        <dbReference type="ChEBI" id="CHEBI:128753"/>
    </ligand>
</feature>
<feature type="binding site" evidence="5">
    <location>
        <position position="225"/>
    </location>
    <ligand>
        <name>dimethylallyl diphosphate</name>
        <dbReference type="ChEBI" id="CHEBI:57623"/>
    </ligand>
</feature>
<feature type="binding site" evidence="5">
    <location>
        <position position="76"/>
    </location>
    <ligand>
        <name>isopentenyl diphosphate</name>
        <dbReference type="ChEBI" id="CHEBI:128769"/>
    </ligand>
</feature>
<dbReference type="GO" id="GO:0046872">
    <property type="term" value="F:metal ion binding"/>
    <property type="evidence" value="ECO:0007669"/>
    <property type="project" value="UniProtKB-KW"/>
</dbReference>
<feature type="binding site" evidence="5">
    <location>
        <position position="126"/>
    </location>
    <ligand>
        <name>dimethylallyl diphosphate</name>
        <dbReference type="ChEBI" id="CHEBI:57623"/>
    </ligand>
</feature>
<dbReference type="EMBL" id="FNQN01000011">
    <property type="protein sequence ID" value="SEA74677.1"/>
    <property type="molecule type" value="Genomic_DNA"/>
</dbReference>
<keyword evidence="1 5" id="KW-0004">4Fe-4S</keyword>
<dbReference type="OrthoDB" id="9804068at2"/>
<feature type="binding site" evidence="5">
    <location>
        <position position="76"/>
    </location>
    <ligand>
        <name>dimethylallyl diphosphate</name>
        <dbReference type="ChEBI" id="CHEBI:57623"/>
    </ligand>
</feature>
<comment type="pathway">
    <text evidence="5">Isoprenoid biosynthesis; dimethylallyl diphosphate biosynthesis; dimethylallyl diphosphate from (2E)-4-hydroxy-3-methylbutenyl diphosphate: step 1/1.</text>
</comment>
<feature type="binding site" evidence="5">
    <location>
        <position position="267"/>
    </location>
    <ligand>
        <name>dimethylallyl diphosphate</name>
        <dbReference type="ChEBI" id="CHEBI:57623"/>
    </ligand>
</feature>
<evidence type="ECO:0000256" key="5">
    <source>
        <dbReference type="HAMAP-Rule" id="MF_00191"/>
    </source>
</evidence>
<dbReference type="GO" id="GO:0019288">
    <property type="term" value="P:isopentenyl diphosphate biosynthetic process, methylerythritol 4-phosphate pathway"/>
    <property type="evidence" value="ECO:0007669"/>
    <property type="project" value="UniProtKB-UniRule"/>
</dbReference>
<reference evidence="6 7" key="1">
    <citation type="submission" date="2016-10" db="EMBL/GenBank/DDBJ databases">
        <authorList>
            <person name="de Groot N.N."/>
        </authorList>
    </citation>
    <scope>NUCLEOTIDE SEQUENCE [LARGE SCALE GENOMIC DNA]</scope>
    <source>
        <strain evidence="6 7">DSM 7343</strain>
    </source>
</reference>
<comment type="similarity">
    <text evidence="5">Belongs to the IspH family.</text>
</comment>
<evidence type="ECO:0000313" key="7">
    <source>
        <dbReference type="Proteomes" id="UP000199409"/>
    </source>
</evidence>
<keyword evidence="5" id="KW-0560">Oxidoreductase</keyword>
<feature type="binding site" evidence="5">
    <location>
        <position position="223"/>
    </location>
    <ligand>
        <name>(2E)-4-hydroxy-3-methylbut-2-enyl diphosphate</name>
        <dbReference type="ChEBI" id="CHEBI:128753"/>
    </ligand>
</feature>
<comment type="catalytic activity">
    <reaction evidence="5">
        <text>isopentenyl diphosphate + 2 oxidized [2Fe-2S]-[ferredoxin] + H2O = (2E)-4-hydroxy-3-methylbut-2-enyl diphosphate + 2 reduced [2Fe-2S]-[ferredoxin] + 2 H(+)</text>
        <dbReference type="Rhea" id="RHEA:24488"/>
        <dbReference type="Rhea" id="RHEA-COMP:10000"/>
        <dbReference type="Rhea" id="RHEA-COMP:10001"/>
        <dbReference type="ChEBI" id="CHEBI:15377"/>
        <dbReference type="ChEBI" id="CHEBI:15378"/>
        <dbReference type="ChEBI" id="CHEBI:33737"/>
        <dbReference type="ChEBI" id="CHEBI:33738"/>
        <dbReference type="ChEBI" id="CHEBI:128753"/>
        <dbReference type="ChEBI" id="CHEBI:128769"/>
        <dbReference type="EC" id="1.17.7.4"/>
    </reaction>
</comment>
<protein>
    <recommendedName>
        <fullName evidence="5">4-hydroxy-3-methylbut-2-enyl diphosphate reductase</fullName>
        <shortName evidence="5">HMBPP reductase</shortName>
        <ecNumber evidence="5">1.17.7.4</ecNumber>
    </recommendedName>
</protein>
<feature type="binding site" evidence="5">
    <location>
        <position position="225"/>
    </location>
    <ligand>
        <name>isopentenyl diphosphate</name>
        <dbReference type="ChEBI" id="CHEBI:128769"/>
    </ligand>
</feature>
<keyword evidence="7" id="KW-1185">Reference proteome</keyword>
<feature type="binding site" evidence="5">
    <location>
        <position position="223"/>
    </location>
    <ligand>
        <name>dimethylallyl diphosphate</name>
        <dbReference type="ChEBI" id="CHEBI:57623"/>
    </ligand>
</feature>
<proteinExistence type="inferred from homology"/>
<feature type="binding site" evidence="5">
    <location>
        <position position="267"/>
    </location>
    <ligand>
        <name>(2E)-4-hydroxy-3-methylbut-2-enyl diphosphate</name>
        <dbReference type="ChEBI" id="CHEBI:128753"/>
    </ligand>
</feature>
<gene>
    <name evidence="5" type="primary">ispH</name>
    <name evidence="6" type="ORF">SAMN05660420_03041</name>
</gene>
<sequence>MEFVRAKSAGFCMGVSLALHKLDNIIDRKSISGDIYILGSIIHNPQVVQEYADKGIISADSPEEIPSGSIVVIRAHGITKQVQKTLSQRGIHVIDATCPKVKDACLLIEKNTADDRVLLLFGEEFHPEVKCLLSYAAGKTVVFNSFEKCKACDFDPSLKYCLAAQTTQDKHIFDEISRDLLKRKGLNLVVLHTICNATKTRQDEATTIADDTDFVIVAGGYNSSNTRRLAQVIEAHGTKALHIETAADLPLDELRKFKKIGLTAGASTPKKIVDEIQRTLESL</sequence>
<feature type="active site" description="Proton donor" evidence="5">
    <location>
        <position position="128"/>
    </location>
</feature>
<dbReference type="RefSeq" id="WP_092350375.1">
    <property type="nucleotide sequence ID" value="NZ_FNQN01000011.1"/>
</dbReference>
<evidence type="ECO:0000313" key="6">
    <source>
        <dbReference type="EMBL" id="SEA74677.1"/>
    </source>
</evidence>
<keyword evidence="2 5" id="KW-0479">Metal-binding</keyword>
<dbReference type="STRING" id="37625.SAMN05660420_03041"/>
<feature type="binding site" evidence="5">
    <location>
        <position position="195"/>
    </location>
    <ligand>
        <name>[4Fe-4S] cluster</name>
        <dbReference type="ChEBI" id="CHEBI:49883"/>
    </ligand>
</feature>
<dbReference type="Gene3D" id="3.40.50.11270">
    <property type="match status" value="1"/>
</dbReference>
<feature type="binding site" evidence="5">
    <location>
        <position position="224"/>
    </location>
    <ligand>
        <name>(2E)-4-hydroxy-3-methylbut-2-enyl diphosphate</name>
        <dbReference type="ChEBI" id="CHEBI:128753"/>
    </ligand>
</feature>
<dbReference type="EC" id="1.17.7.4" evidence="5"/>
<evidence type="ECO:0000256" key="2">
    <source>
        <dbReference type="ARBA" id="ARBA00022723"/>
    </source>
</evidence>
<feature type="binding site" evidence="5">
    <location>
        <position position="126"/>
    </location>
    <ligand>
        <name>isopentenyl diphosphate</name>
        <dbReference type="ChEBI" id="CHEBI:128769"/>
    </ligand>
</feature>
<dbReference type="GO" id="GO:0016114">
    <property type="term" value="P:terpenoid biosynthetic process"/>
    <property type="evidence" value="ECO:0007669"/>
    <property type="project" value="UniProtKB-UniRule"/>
</dbReference>